<dbReference type="EMBL" id="MTKO01000046">
    <property type="protein sequence ID" value="RWX46908.1"/>
    <property type="molecule type" value="Genomic_DNA"/>
</dbReference>
<dbReference type="PANTHER" id="PTHR36529">
    <property type="entry name" value="SLL1095 PROTEIN"/>
    <property type="match status" value="1"/>
</dbReference>
<dbReference type="SUPFAM" id="SSF53448">
    <property type="entry name" value="Nucleotide-diphospho-sugar transferases"/>
    <property type="match status" value="1"/>
</dbReference>
<evidence type="ECO:0008006" key="3">
    <source>
        <dbReference type="Google" id="ProtNLM"/>
    </source>
</evidence>
<reference evidence="1 2" key="1">
    <citation type="submission" date="2017-01" db="EMBL/GenBank/DDBJ databases">
        <title>The cable genome- insights into the physiology and evolution of filamentous bacteria capable of sulfide oxidation via long distance electron transfer.</title>
        <authorList>
            <person name="Schreiber L."/>
            <person name="Bjerg J.T."/>
            <person name="Boggild A."/>
            <person name="Van De Vossenberg J."/>
            <person name="Meysman F."/>
            <person name="Nielsen L.P."/>
            <person name="Schramm A."/>
            <person name="Kjeldsen K.U."/>
        </authorList>
    </citation>
    <scope>NUCLEOTIDE SEQUENCE [LARGE SCALE GENOMIC DNA]</scope>
    <source>
        <strain evidence="1">MCF</strain>
    </source>
</reference>
<dbReference type="Proteomes" id="UP000287853">
    <property type="component" value="Unassembled WGS sequence"/>
</dbReference>
<evidence type="ECO:0000313" key="2">
    <source>
        <dbReference type="Proteomes" id="UP000287853"/>
    </source>
</evidence>
<keyword evidence="2" id="KW-1185">Reference proteome</keyword>
<dbReference type="InterPro" id="IPR029044">
    <property type="entry name" value="Nucleotide-diphossugar_trans"/>
</dbReference>
<sequence length="224" mass="25054">MLNDNQSLTRQSVIVLFTRYPQAGKVKTRLINHLGPQGAADLHSRMTKQVINQVQPALMTGSIQLQVYYCGGSQQEIKTWLGKNSKDIQLARQQGNGLGERMQDAFEQTWQQGAEKVLLIGSDCPGINSAIITSGLEYLQQHDLVLGPATDGGYYLIGLPARLKKEKRNYADLFQNIDWGTDQVLAQTLTQAHKNNLSVALLPQLHDIDRPEDLVHLNYYTDPE</sequence>
<evidence type="ECO:0000313" key="1">
    <source>
        <dbReference type="EMBL" id="RWX46908.1"/>
    </source>
</evidence>
<gene>
    <name evidence="1" type="ORF">H206_00219</name>
</gene>
<dbReference type="PANTHER" id="PTHR36529:SF1">
    <property type="entry name" value="GLYCOSYLTRANSFERASE"/>
    <property type="match status" value="1"/>
</dbReference>
<protein>
    <recommendedName>
        <fullName evidence="3">Glycosyltransferase</fullName>
    </recommendedName>
</protein>
<dbReference type="Pfam" id="PF09837">
    <property type="entry name" value="DUF2064"/>
    <property type="match status" value="1"/>
</dbReference>
<comment type="caution">
    <text evidence="1">The sequence shown here is derived from an EMBL/GenBank/DDBJ whole genome shotgun (WGS) entry which is preliminary data.</text>
</comment>
<dbReference type="Gene3D" id="3.90.550.10">
    <property type="entry name" value="Spore Coat Polysaccharide Biosynthesis Protein SpsA, Chain A"/>
    <property type="match status" value="1"/>
</dbReference>
<dbReference type="AlphaFoldDB" id="A0A3S3R049"/>
<dbReference type="InterPro" id="IPR018641">
    <property type="entry name" value="Trfase_1_rSAM/seldom-assoc"/>
</dbReference>
<accession>A0A3S3R049</accession>
<dbReference type="NCBIfam" id="TIGR04282">
    <property type="entry name" value="glyco_like_cofC"/>
    <property type="match status" value="1"/>
</dbReference>
<proteinExistence type="predicted"/>
<organism evidence="1 2">
    <name type="scientific">Candidatus Electrothrix aarhusensis</name>
    <dbReference type="NCBI Taxonomy" id="1859131"/>
    <lineage>
        <taxon>Bacteria</taxon>
        <taxon>Pseudomonadati</taxon>
        <taxon>Thermodesulfobacteriota</taxon>
        <taxon>Desulfobulbia</taxon>
        <taxon>Desulfobulbales</taxon>
        <taxon>Desulfobulbaceae</taxon>
        <taxon>Candidatus Electrothrix</taxon>
    </lineage>
</organism>
<name>A0A3S3R049_9BACT</name>